<protein>
    <recommendedName>
        <fullName evidence="2">NAD(P)-binding domain-containing protein</fullName>
    </recommendedName>
</protein>
<dbReference type="EMBL" id="BARV01010278">
    <property type="protein sequence ID" value="GAI10292.1"/>
    <property type="molecule type" value="Genomic_DNA"/>
</dbReference>
<accession>X1KT74</accession>
<evidence type="ECO:0000313" key="1">
    <source>
        <dbReference type="EMBL" id="GAI10292.1"/>
    </source>
</evidence>
<dbReference type="Gene3D" id="3.90.25.10">
    <property type="entry name" value="UDP-galactose 4-epimerase, domain 1"/>
    <property type="match status" value="1"/>
</dbReference>
<organism evidence="1">
    <name type="scientific">marine sediment metagenome</name>
    <dbReference type="NCBI Taxonomy" id="412755"/>
    <lineage>
        <taxon>unclassified sequences</taxon>
        <taxon>metagenomes</taxon>
        <taxon>ecological metagenomes</taxon>
    </lineage>
</organism>
<reference evidence="1" key="1">
    <citation type="journal article" date="2014" name="Front. Microbiol.">
        <title>High frequency of phylogenetically diverse reductive dehalogenase-homologous genes in deep subseafloor sedimentary metagenomes.</title>
        <authorList>
            <person name="Kawai M."/>
            <person name="Futagami T."/>
            <person name="Toyoda A."/>
            <person name="Takaki Y."/>
            <person name="Nishi S."/>
            <person name="Hori S."/>
            <person name="Arai W."/>
            <person name="Tsubouchi T."/>
            <person name="Morono Y."/>
            <person name="Uchiyama I."/>
            <person name="Ito T."/>
            <person name="Fujiyama A."/>
            <person name="Inagaki F."/>
            <person name="Takami H."/>
        </authorList>
    </citation>
    <scope>NUCLEOTIDE SEQUENCE</scope>
    <source>
        <strain evidence="1">Expedition CK06-06</strain>
    </source>
</reference>
<dbReference type="AlphaFoldDB" id="X1KT74"/>
<name>X1KT74_9ZZZZ</name>
<proteinExistence type="predicted"/>
<comment type="caution">
    <text evidence="1">The sequence shown here is derived from an EMBL/GenBank/DDBJ whole genome shotgun (WGS) entry which is preliminary data.</text>
</comment>
<feature type="non-terminal residue" evidence="1">
    <location>
        <position position="1"/>
    </location>
</feature>
<dbReference type="SUPFAM" id="SSF51735">
    <property type="entry name" value="NAD(P)-binding Rossmann-fold domains"/>
    <property type="match status" value="1"/>
</dbReference>
<dbReference type="InterPro" id="IPR036291">
    <property type="entry name" value="NAD(P)-bd_dom_sf"/>
</dbReference>
<sequence length="71" mass="8362">EVINIGKEKSYSINYLSELISGEVKYLPPRIGDMRHTQADITLAKNLLNWQPRTDFKQGLKKTIQWYENCY</sequence>
<evidence type="ECO:0008006" key="2">
    <source>
        <dbReference type="Google" id="ProtNLM"/>
    </source>
</evidence>
<gene>
    <name evidence="1" type="ORF">S06H3_19958</name>
</gene>